<dbReference type="PANTHER" id="PTHR12047">
    <property type="entry name" value="FANCONI ANEMIA GROUP A PROTEIN"/>
    <property type="match status" value="1"/>
</dbReference>
<name>A0A401NXS2_SCYTO</name>
<gene>
    <name evidence="5" type="ORF">scyTo_0004834</name>
</gene>
<evidence type="ECO:0000259" key="4">
    <source>
        <dbReference type="Pfam" id="PF24783"/>
    </source>
</evidence>
<protein>
    <submittedName>
        <fullName evidence="5">Uncharacterized protein</fullName>
    </submittedName>
</protein>
<dbReference type="STRING" id="75743.A0A401NXS2"/>
<dbReference type="Pfam" id="PF24783">
    <property type="entry name" value="FANCA_arcN"/>
    <property type="match status" value="1"/>
</dbReference>
<feature type="domain" description="Fanconi anaemia group A protein C-terminal" evidence="1">
    <location>
        <begin position="1172"/>
        <end position="1330"/>
    </location>
</feature>
<dbReference type="GO" id="GO:0043240">
    <property type="term" value="C:Fanconi anaemia nuclear complex"/>
    <property type="evidence" value="ECO:0007669"/>
    <property type="project" value="InterPro"/>
</dbReference>
<dbReference type="InterPro" id="IPR003516">
    <property type="entry name" value="FANCA"/>
</dbReference>
<dbReference type="InterPro" id="IPR055277">
    <property type="entry name" value="Fanconi_A_C"/>
</dbReference>
<evidence type="ECO:0000259" key="1">
    <source>
        <dbReference type="Pfam" id="PF03511"/>
    </source>
</evidence>
<dbReference type="InterPro" id="IPR055386">
    <property type="entry name" value="FANCA_helical"/>
</dbReference>
<dbReference type="Pfam" id="PF03511">
    <property type="entry name" value="FANCA_CTD"/>
    <property type="match status" value="1"/>
</dbReference>
<comment type="caution">
    <text evidence="5">The sequence shown here is derived from an EMBL/GenBank/DDBJ whole genome shotgun (WGS) entry which is preliminary data.</text>
</comment>
<dbReference type="InterPro" id="IPR055387">
    <property type="entry name" value="FANCA_arcN"/>
</dbReference>
<dbReference type="EMBL" id="BFAA01001453">
    <property type="protein sequence ID" value="GCB65681.1"/>
    <property type="molecule type" value="Genomic_DNA"/>
</dbReference>
<evidence type="ECO:0000259" key="2">
    <source>
        <dbReference type="Pfam" id="PF15865"/>
    </source>
</evidence>
<evidence type="ECO:0000313" key="5">
    <source>
        <dbReference type="EMBL" id="GCB65681.1"/>
    </source>
</evidence>
<organism evidence="5 6">
    <name type="scientific">Scyliorhinus torazame</name>
    <name type="common">Cloudy catshark</name>
    <name type="synonym">Catulus torazame</name>
    <dbReference type="NCBI Taxonomy" id="75743"/>
    <lineage>
        <taxon>Eukaryota</taxon>
        <taxon>Metazoa</taxon>
        <taxon>Chordata</taxon>
        <taxon>Craniata</taxon>
        <taxon>Vertebrata</taxon>
        <taxon>Chondrichthyes</taxon>
        <taxon>Elasmobranchii</taxon>
        <taxon>Galeomorphii</taxon>
        <taxon>Galeoidea</taxon>
        <taxon>Carcharhiniformes</taxon>
        <taxon>Scyliorhinidae</taxon>
        <taxon>Scyliorhinus</taxon>
    </lineage>
</organism>
<feature type="domain" description="Fanconi anaemia group A protein N-terminal" evidence="2">
    <location>
        <begin position="132"/>
        <end position="485"/>
    </location>
</feature>
<dbReference type="PRINTS" id="PR00826">
    <property type="entry name" value="FANCONIAGENE"/>
</dbReference>
<proteinExistence type="predicted"/>
<dbReference type="Pfam" id="PF24781">
    <property type="entry name" value="FANCA_helical"/>
    <property type="match status" value="1"/>
</dbReference>
<dbReference type="InterPro" id="IPR031729">
    <property type="entry name" value="Fanconi_A_N"/>
</dbReference>
<dbReference type="PANTHER" id="PTHR12047:SF2">
    <property type="entry name" value="FANCONI ANEMIA GROUP A PROTEIN"/>
    <property type="match status" value="1"/>
</dbReference>
<dbReference type="Proteomes" id="UP000288216">
    <property type="component" value="Unassembled WGS sequence"/>
</dbReference>
<evidence type="ECO:0000313" key="6">
    <source>
        <dbReference type="Proteomes" id="UP000288216"/>
    </source>
</evidence>
<reference evidence="5 6" key="1">
    <citation type="journal article" date="2018" name="Nat. Ecol. Evol.">
        <title>Shark genomes provide insights into elasmobranch evolution and the origin of vertebrates.</title>
        <authorList>
            <person name="Hara Y"/>
            <person name="Yamaguchi K"/>
            <person name="Onimaru K"/>
            <person name="Kadota M"/>
            <person name="Koyanagi M"/>
            <person name="Keeley SD"/>
            <person name="Tatsumi K"/>
            <person name="Tanaka K"/>
            <person name="Motone F"/>
            <person name="Kageyama Y"/>
            <person name="Nozu R"/>
            <person name="Adachi N"/>
            <person name="Nishimura O"/>
            <person name="Nakagawa R"/>
            <person name="Tanegashima C"/>
            <person name="Kiyatake I"/>
            <person name="Matsumoto R"/>
            <person name="Murakumo K"/>
            <person name="Nishida K"/>
            <person name="Terakita A"/>
            <person name="Kuratani S"/>
            <person name="Sato K"/>
            <person name="Hyodo S Kuraku.S."/>
        </authorList>
    </citation>
    <scope>NUCLEOTIDE SEQUENCE [LARGE SCALE GENOMIC DNA]</scope>
</reference>
<dbReference type="OMA" id="AIPHCPA"/>
<evidence type="ECO:0000259" key="3">
    <source>
        <dbReference type="Pfam" id="PF24781"/>
    </source>
</evidence>
<feature type="domain" description="Fanconi anaemia group A protein helical" evidence="3">
    <location>
        <begin position="505"/>
        <end position="586"/>
    </location>
</feature>
<dbReference type="OrthoDB" id="2287188at2759"/>
<sequence length="1351" mass="152488">MSCTRQHVSVLVYVSLTQLLARSLAALSTVITVMSSVISDYLSCSPEMTQRKTLPQLLGTRTHRLRQRCSSEIQLKETVIRFMRHHQNLGDLLLEVNGSLSGCSSHRGKVNSEAHDANIPGRGPFIVQANVAEVEQLTLEIVWHLHKENIVSLEELIVSNPDATAVTCWLFSDLCLLCLGTEDHHQHEDIQRQILSDIVTVLVTNGFQELNVVESDPKLRHFPQICFAVLGRMIPWLLDNVWNEKENDGAAEQKAAQFWLSMFDVASFHGAISVDSLKQFFYHTLTQILTYNPVLEASDAIRMQGGWCFAKSRPLLITLYRKLFVVFSAAELITHFQQVLETHEVNWQNVLSCASTQLVCQPQTQQHLKELLARLLINSFENYELESIITAFLLARQAALEGPAVFISYSEWFKNSFGSASSYHGSSKKSLIFLLKFLTDLVPFETAQYLKVHILYPPYVASKYRVILLEYISLAKTRLSDLQVSIEELGLYEDLSTAHGPPKPQCQAMQDVERAILIFENSGKIPASVMEASIFRRPYYLTRFLPALLTPRVLPVSQDSRVALINSLKKADKIPDRVYLSYVHACEREHQHLLEGVSGSEEMQHLIEPVGVLTTALEELNKMVTNPSNSDVVSAQIAVISSQLKTMIDDDDDCMAMDQPIQLDTTVHKLGPVELEVRDLLLKSFCQTFLIATNFNPPQRQGEWASLFVKMLCGHRRFLHAVLTRVLHLTSNQGPSLADVHILGLAAFTVQVHILEISLSLVNSSVHLAEPVGKEGVSFAEYLNQSLTCGTREFATFCMRFCTAAVVYAVCLSTSSSIDNNKQSVPPGFMHKLQYIIPRLIPEARQERGEVLDPTWNNLLGLPINWATAALSVFKHPTFKELVRVKDLQLTFHDWLMSELAVQPDKDLLSDLDRQDYQHWACYQLYLPSPPSAGGCGGDLVVACRIIINALMDFSKRTKVQYCKEPDCSELPSFSRSCYESIICRLQEMVFDLEKVWSKALGKSPTLETAHFLLDVFQDRRAKLELSNFSEALELQTELQIFVRILVALPPSLLFRTRKDRLKTTLECEAFFHFTNTELRNDYSKEFVIPFGITLHFFRGLLNACIECEEAACAVAEVLNNTREHCPLLLLSAAFWWLRLEPVLVTQWKRISDTSLPKELQRMIDNQCWANSLVDLISSLLQPKESPGSTVALKTCAELIMVLEEQNKSWLNIFLVSNKDHGPHQILYGMISDMEIKLLPVAFFSLIPGLDPKLLTSIIKHADFLSVAIILYTAMVNLFLDGEDINSKQPDPLGLITRGRQFLLHTIPQCPAQTIPQNRLQAACKDIDPELKAALSATVMDSTRNQLFYKD</sequence>
<accession>A0A401NXS2</accession>
<feature type="domain" description="Fanconi anaemia group A protein arcN subdomain" evidence="4">
    <location>
        <begin position="608"/>
        <end position="845"/>
    </location>
</feature>
<keyword evidence="6" id="KW-1185">Reference proteome</keyword>
<dbReference type="GO" id="GO:0036297">
    <property type="term" value="P:interstrand cross-link repair"/>
    <property type="evidence" value="ECO:0007669"/>
    <property type="project" value="InterPro"/>
</dbReference>
<dbReference type="Pfam" id="PF15865">
    <property type="entry name" value="Fanconi_A_N"/>
    <property type="match status" value="1"/>
</dbReference>